<sequence>MCSGQMKPKSNFLATMPNDMFGVEATQLITLNTPSPLSNMVVAASWFGPAFLQQGQGRWLKLMRRWMEPNAGPFLKENLLESANYLRLGRRFVFQQDNDPKHKAKSTMEWFTNKCIQVLEWPSHSPDLNPIENLWKELKTADHKRSPSNLTELELFAKEEWARISGSIHGSGAGVLCSALLRAEDSTAVRRRRKGQRPGACALQYFVCPQQGRAKYACAGAVAEDQKKTSCNIGGLSTALQNAVDKPLMPVGLPHPRISGENMDGSHNGELPAPETENAPECSAGATQNEGSSETVTKPEDTEAKPMEIVEPQDPAPEKDSESKDLKTTDLSSDDEVKKDSSKKKSKKHKKHKSKKKKKEKEKREK</sequence>
<feature type="region of interest" description="Disordered" evidence="1">
    <location>
        <begin position="247"/>
        <end position="366"/>
    </location>
</feature>
<accession>A0ABN9L3G1</accession>
<feature type="compositionally biased region" description="Polar residues" evidence="1">
    <location>
        <begin position="285"/>
        <end position="296"/>
    </location>
</feature>
<feature type="compositionally biased region" description="Basic and acidic residues" evidence="1">
    <location>
        <begin position="316"/>
        <end position="328"/>
    </location>
</feature>
<protein>
    <recommendedName>
        <fullName evidence="2">Tc1-like transposase DDE domain-containing protein</fullName>
    </recommendedName>
</protein>
<name>A0ABN9L3G1_9NEOB</name>
<evidence type="ECO:0000313" key="3">
    <source>
        <dbReference type="EMBL" id="CAJ0929959.1"/>
    </source>
</evidence>
<keyword evidence="4" id="KW-1185">Reference proteome</keyword>
<feature type="domain" description="Tc1-like transposase DDE" evidence="2">
    <location>
        <begin position="93"/>
        <end position="153"/>
    </location>
</feature>
<dbReference type="EMBL" id="CAUEEQ010006334">
    <property type="protein sequence ID" value="CAJ0929959.1"/>
    <property type="molecule type" value="Genomic_DNA"/>
</dbReference>
<dbReference type="Pfam" id="PF13358">
    <property type="entry name" value="DDE_3"/>
    <property type="match status" value="1"/>
</dbReference>
<gene>
    <name evidence="3" type="ORF">RIMI_LOCUS4043220</name>
</gene>
<evidence type="ECO:0000313" key="4">
    <source>
        <dbReference type="Proteomes" id="UP001176940"/>
    </source>
</evidence>
<dbReference type="InterPro" id="IPR036397">
    <property type="entry name" value="RNaseH_sf"/>
</dbReference>
<evidence type="ECO:0000259" key="2">
    <source>
        <dbReference type="Pfam" id="PF13358"/>
    </source>
</evidence>
<dbReference type="Gene3D" id="3.30.420.10">
    <property type="entry name" value="Ribonuclease H-like superfamily/Ribonuclease H"/>
    <property type="match status" value="1"/>
</dbReference>
<feature type="compositionally biased region" description="Basic and acidic residues" evidence="1">
    <location>
        <begin position="297"/>
        <end position="308"/>
    </location>
</feature>
<dbReference type="InterPro" id="IPR038717">
    <property type="entry name" value="Tc1-like_DDE_dom"/>
</dbReference>
<evidence type="ECO:0000256" key="1">
    <source>
        <dbReference type="SAM" id="MobiDB-lite"/>
    </source>
</evidence>
<comment type="caution">
    <text evidence="3">The sequence shown here is derived from an EMBL/GenBank/DDBJ whole genome shotgun (WGS) entry which is preliminary data.</text>
</comment>
<reference evidence="3" key="1">
    <citation type="submission" date="2023-07" db="EMBL/GenBank/DDBJ databases">
        <authorList>
            <person name="Stuckert A."/>
        </authorList>
    </citation>
    <scope>NUCLEOTIDE SEQUENCE</scope>
</reference>
<organism evidence="3 4">
    <name type="scientific">Ranitomeya imitator</name>
    <name type="common">mimic poison frog</name>
    <dbReference type="NCBI Taxonomy" id="111125"/>
    <lineage>
        <taxon>Eukaryota</taxon>
        <taxon>Metazoa</taxon>
        <taxon>Chordata</taxon>
        <taxon>Craniata</taxon>
        <taxon>Vertebrata</taxon>
        <taxon>Euteleostomi</taxon>
        <taxon>Amphibia</taxon>
        <taxon>Batrachia</taxon>
        <taxon>Anura</taxon>
        <taxon>Neobatrachia</taxon>
        <taxon>Hyloidea</taxon>
        <taxon>Dendrobatidae</taxon>
        <taxon>Dendrobatinae</taxon>
        <taxon>Ranitomeya</taxon>
    </lineage>
</organism>
<dbReference type="Proteomes" id="UP001176940">
    <property type="component" value="Unassembled WGS sequence"/>
</dbReference>
<proteinExistence type="predicted"/>
<feature type="compositionally biased region" description="Basic residues" evidence="1">
    <location>
        <begin position="341"/>
        <end position="366"/>
    </location>
</feature>